<dbReference type="OrthoDB" id="10059103at2759"/>
<keyword evidence="1" id="KW-0812">Transmembrane</keyword>
<keyword evidence="3" id="KW-1185">Reference proteome</keyword>
<keyword evidence="1" id="KW-0472">Membrane</keyword>
<sequence>MELDQECEEFFQYLDNITSSSEKDIKNILKPLKYHFWKQKLAKYVKMALIAVSICYAFYSIDTLNWYFCAIGRIILIKILPLWNWTYLGKSKCFISKTAQQKPSYASNEFDTRDCRSCEYFDQIDIMKETSYNHIHDKYLIRGLPVIVSDTIKNVNKSESLLSFINNISTNMSDMINGEACNFETNLMMSKYANLGETFAILKKSLEEEQKIMPWFISFRNCKTKALKSSRLMMSKPYFYPINLQAPYTTWVLILQQYKNYKNDLEVYGLIIVTQMKGSIKITLRVNKSCQTFCQDLSLNLFAGESLIFFSGLWTLSYEYTEEESYSITFITETHLY</sequence>
<gene>
    <name evidence="2" type="ORF">CHIRRI_LOCUS6978</name>
</gene>
<reference evidence="2" key="2">
    <citation type="submission" date="2022-10" db="EMBL/GenBank/DDBJ databases">
        <authorList>
            <consortium name="ENA_rothamsted_submissions"/>
            <consortium name="culmorum"/>
            <person name="King R."/>
        </authorList>
    </citation>
    <scope>NUCLEOTIDE SEQUENCE</scope>
</reference>
<dbReference type="EMBL" id="OU895878">
    <property type="protein sequence ID" value="CAG9804083.1"/>
    <property type="molecule type" value="Genomic_DNA"/>
</dbReference>
<protein>
    <submittedName>
        <fullName evidence="2">Uncharacterized protein</fullName>
    </submittedName>
</protein>
<keyword evidence="1" id="KW-1133">Transmembrane helix</keyword>
<name>A0A9N9RWY8_9DIPT</name>
<feature type="transmembrane region" description="Helical" evidence="1">
    <location>
        <begin position="41"/>
        <end position="59"/>
    </location>
</feature>
<evidence type="ECO:0000256" key="1">
    <source>
        <dbReference type="SAM" id="Phobius"/>
    </source>
</evidence>
<proteinExistence type="predicted"/>
<reference evidence="2" key="1">
    <citation type="submission" date="2022-01" db="EMBL/GenBank/DDBJ databases">
        <authorList>
            <person name="King R."/>
        </authorList>
    </citation>
    <scope>NUCLEOTIDE SEQUENCE</scope>
</reference>
<accession>A0A9N9RWY8</accession>
<evidence type="ECO:0000313" key="3">
    <source>
        <dbReference type="Proteomes" id="UP001153620"/>
    </source>
</evidence>
<dbReference type="Proteomes" id="UP001153620">
    <property type="component" value="Chromosome 2"/>
</dbReference>
<organism evidence="2 3">
    <name type="scientific">Chironomus riparius</name>
    <dbReference type="NCBI Taxonomy" id="315576"/>
    <lineage>
        <taxon>Eukaryota</taxon>
        <taxon>Metazoa</taxon>
        <taxon>Ecdysozoa</taxon>
        <taxon>Arthropoda</taxon>
        <taxon>Hexapoda</taxon>
        <taxon>Insecta</taxon>
        <taxon>Pterygota</taxon>
        <taxon>Neoptera</taxon>
        <taxon>Endopterygota</taxon>
        <taxon>Diptera</taxon>
        <taxon>Nematocera</taxon>
        <taxon>Chironomoidea</taxon>
        <taxon>Chironomidae</taxon>
        <taxon>Chironominae</taxon>
        <taxon>Chironomus</taxon>
    </lineage>
</organism>
<evidence type="ECO:0000313" key="2">
    <source>
        <dbReference type="EMBL" id="CAG9804083.1"/>
    </source>
</evidence>
<dbReference type="AlphaFoldDB" id="A0A9N9RWY8"/>